<protein>
    <recommendedName>
        <fullName evidence="2">B30.2/SPRY domain-containing protein</fullName>
    </recommendedName>
</protein>
<evidence type="ECO:0000256" key="1">
    <source>
        <dbReference type="SAM" id="MobiDB-lite"/>
    </source>
</evidence>
<feature type="region of interest" description="Disordered" evidence="1">
    <location>
        <begin position="608"/>
        <end position="641"/>
    </location>
</feature>
<dbReference type="PANTHER" id="PTHR12381:SF56">
    <property type="entry name" value="B30.2_SPRY DOMAIN-CONTAINING PROTEIN-RELATED"/>
    <property type="match status" value="1"/>
</dbReference>
<dbReference type="GO" id="GO:0005634">
    <property type="term" value="C:nucleus"/>
    <property type="evidence" value="ECO:0007669"/>
    <property type="project" value="TreeGrafter"/>
</dbReference>
<feature type="compositionally biased region" description="Basic and acidic residues" evidence="1">
    <location>
        <begin position="1"/>
        <end position="11"/>
    </location>
</feature>
<dbReference type="PANTHER" id="PTHR12381">
    <property type="entry name" value="HETEROGENEOUS NUCLEAR RIBONUCLEOPROTEIN U FAMILY MEMBER"/>
    <property type="match status" value="1"/>
</dbReference>
<feature type="compositionally biased region" description="Acidic residues" evidence="1">
    <location>
        <begin position="466"/>
        <end position="486"/>
    </location>
</feature>
<reference evidence="3" key="1">
    <citation type="submission" date="2023-08" db="EMBL/GenBank/DDBJ databases">
        <authorList>
            <person name="Chen Y."/>
            <person name="Shah S."/>
            <person name="Dougan E. K."/>
            <person name="Thang M."/>
            <person name="Chan C."/>
        </authorList>
    </citation>
    <scope>NUCLEOTIDE SEQUENCE</scope>
</reference>
<dbReference type="InterPro" id="IPR043136">
    <property type="entry name" value="B30.2/SPRY_sf"/>
</dbReference>
<dbReference type="GO" id="GO:0000380">
    <property type="term" value="P:alternative mRNA splicing, via spliceosome"/>
    <property type="evidence" value="ECO:0007669"/>
    <property type="project" value="TreeGrafter"/>
</dbReference>
<dbReference type="SUPFAM" id="SSF49899">
    <property type="entry name" value="Concanavalin A-like lectins/glucanases"/>
    <property type="match status" value="1"/>
</dbReference>
<evidence type="ECO:0000313" key="3">
    <source>
        <dbReference type="EMBL" id="CAJ1381711.1"/>
    </source>
</evidence>
<dbReference type="Gene3D" id="2.60.120.920">
    <property type="match status" value="1"/>
</dbReference>
<dbReference type="EMBL" id="CAUJNA010000835">
    <property type="protein sequence ID" value="CAJ1381711.1"/>
    <property type="molecule type" value="Genomic_DNA"/>
</dbReference>
<gene>
    <name evidence="3" type="ORF">EVOR1521_LOCUS9309</name>
</gene>
<accession>A0AA36I5Z1</accession>
<sequence length="866" mass="98474">MEPPTKKARTDEPEEESGTVQEPEPEELECDDTATGPKAKDRAIFYVEDTTINVLSSKYNTLMPLTDGGLQYLLAGARANLGIKTGRYMFEVKILEVMSPLEDPNARSRVPLPRSQLRIGFGSVKCNLFLGHTEDAIGFDSEGFLLQGKNRTPVAQKFSTGDVVAVVLNQISSSPNAHTVSLFKNGKRISQPQPVPQHLREKALYPLLTFKNVSLQYNFGPVSLAPLPFKCRMVNEVLQPDVCKKKEHTQHAEGQYEVLFPISLPDEGGFDWLDQFLIKNPHYVELSDRSLLNWCEKSGLLRPKGYNILAKGSNDKPEMGMGITALDDLSVRRVLNAVAPIQQRNYVVMEVRANLLKEERAEQLPRWLGFKRVAAVILGEPPQVFKKYSQDVSLRVKQEVSDIEFKAKQVQEKQQFMLQKRQKQMEKDKKKAAKKAAKAQDAMLKRMKYEQLKKEAEAKGEVPPDPPEEEDEEEEEEEVEEAEPMDQEPPTVELTDEEKKRWFSKQPVSALTMYVLNTTFQRYSLPDKAEAFEEVRWLWQKEDKAREYLKAWVQDRKLTSRVEDLQPGDWFLTKWKEWQKVLSGWRAKQTAWEASKVKKQMEATQREQKKKAYEAAVAEAEKEGKEPPEKPEDLEESPKETPKVDLELVDVFGVDDVNDIGSGEPLFSAFQFEDWGMLQLRFELHLLSHAFKKDANDTDRVLVPLDHLPFYFNRYFKKALSTKTYGVDTVEEVVRLVRDTILIAKNPISKLRVLESQLPEELECLNVFIMLTEEHRRERQRRFDLGDESAKLKFITPGGVTSSVSSRDIVMPGVVSGGASPTGGVRPTLPGALSGGASPGGSMRPVMMPGMRPGFPMRPFGPWRSW</sequence>
<name>A0AA36I5Z1_9DINO</name>
<dbReference type="AlphaFoldDB" id="A0AA36I5Z1"/>
<feature type="region of interest" description="Disordered" evidence="1">
    <location>
        <begin position="1"/>
        <end position="35"/>
    </location>
</feature>
<organism evidence="3 4">
    <name type="scientific">Effrenium voratum</name>
    <dbReference type="NCBI Taxonomy" id="2562239"/>
    <lineage>
        <taxon>Eukaryota</taxon>
        <taxon>Sar</taxon>
        <taxon>Alveolata</taxon>
        <taxon>Dinophyceae</taxon>
        <taxon>Suessiales</taxon>
        <taxon>Symbiodiniaceae</taxon>
        <taxon>Effrenium</taxon>
    </lineage>
</organism>
<comment type="caution">
    <text evidence="3">The sequence shown here is derived from an EMBL/GenBank/DDBJ whole genome shotgun (WGS) entry which is preliminary data.</text>
</comment>
<feature type="domain" description="B30.2/SPRY" evidence="2">
    <location>
        <begin position="13"/>
        <end position="224"/>
    </location>
</feature>
<feature type="compositionally biased region" description="Basic and acidic residues" evidence="1">
    <location>
        <begin position="443"/>
        <end position="462"/>
    </location>
</feature>
<dbReference type="GO" id="GO:0003723">
    <property type="term" value="F:RNA binding"/>
    <property type="evidence" value="ECO:0007669"/>
    <property type="project" value="TreeGrafter"/>
</dbReference>
<dbReference type="Proteomes" id="UP001178507">
    <property type="component" value="Unassembled WGS sequence"/>
</dbReference>
<proteinExistence type="predicted"/>
<dbReference type="InterPro" id="IPR001870">
    <property type="entry name" value="B30.2/SPRY"/>
</dbReference>
<feature type="compositionally biased region" description="Acidic residues" evidence="1">
    <location>
        <begin position="12"/>
        <end position="32"/>
    </location>
</feature>
<evidence type="ECO:0000313" key="4">
    <source>
        <dbReference type="Proteomes" id="UP001178507"/>
    </source>
</evidence>
<dbReference type="PROSITE" id="PS50188">
    <property type="entry name" value="B302_SPRY"/>
    <property type="match status" value="1"/>
</dbReference>
<dbReference type="InterPro" id="IPR013320">
    <property type="entry name" value="ConA-like_dom_sf"/>
</dbReference>
<feature type="region of interest" description="Disordered" evidence="1">
    <location>
        <begin position="418"/>
        <end position="499"/>
    </location>
</feature>
<evidence type="ECO:0000259" key="2">
    <source>
        <dbReference type="PROSITE" id="PS50188"/>
    </source>
</evidence>
<keyword evidence="4" id="KW-1185">Reference proteome</keyword>